<evidence type="ECO:0000313" key="11">
    <source>
        <dbReference type="EMBL" id="PSR97542.1"/>
    </source>
</evidence>
<keyword evidence="6" id="KW-0808">Transferase</keyword>
<evidence type="ECO:0000256" key="2">
    <source>
        <dbReference type="ARBA" id="ARBA00004496"/>
    </source>
</evidence>
<dbReference type="GO" id="GO:0005634">
    <property type="term" value="C:nucleus"/>
    <property type="evidence" value="ECO:0007669"/>
    <property type="project" value="UniProtKB-SubCell"/>
</dbReference>
<name>A0A2T3AH89_9PEZI</name>
<organism evidence="11 12">
    <name type="scientific">Coniella lustricola</name>
    <dbReference type="NCBI Taxonomy" id="2025994"/>
    <lineage>
        <taxon>Eukaryota</taxon>
        <taxon>Fungi</taxon>
        <taxon>Dikarya</taxon>
        <taxon>Ascomycota</taxon>
        <taxon>Pezizomycotina</taxon>
        <taxon>Sordariomycetes</taxon>
        <taxon>Sordariomycetidae</taxon>
        <taxon>Diaporthales</taxon>
        <taxon>Schizoparmaceae</taxon>
        <taxon>Coniella</taxon>
    </lineage>
</organism>
<dbReference type="PANTHER" id="PTHR14614:SF39">
    <property type="entry name" value="HISTIDINE PROTEIN METHYLTRANSFERASE 1 HOMOLOG"/>
    <property type="match status" value="1"/>
</dbReference>
<dbReference type="EMBL" id="KZ678390">
    <property type="protein sequence ID" value="PSR97542.1"/>
    <property type="molecule type" value="Genomic_DNA"/>
</dbReference>
<keyword evidence="8" id="KW-0539">Nucleus</keyword>
<proteinExistence type="inferred from homology"/>
<evidence type="ECO:0000256" key="8">
    <source>
        <dbReference type="ARBA" id="ARBA00023242"/>
    </source>
</evidence>
<dbReference type="GO" id="GO:0005737">
    <property type="term" value="C:cytoplasm"/>
    <property type="evidence" value="ECO:0007669"/>
    <property type="project" value="UniProtKB-SubCell"/>
</dbReference>
<evidence type="ECO:0000256" key="6">
    <source>
        <dbReference type="ARBA" id="ARBA00022679"/>
    </source>
</evidence>
<evidence type="ECO:0000256" key="7">
    <source>
        <dbReference type="ARBA" id="ARBA00022691"/>
    </source>
</evidence>
<dbReference type="Proteomes" id="UP000241462">
    <property type="component" value="Unassembled WGS sequence"/>
</dbReference>
<evidence type="ECO:0000256" key="10">
    <source>
        <dbReference type="SAM" id="MobiDB-lite"/>
    </source>
</evidence>
<dbReference type="Gene3D" id="3.40.50.150">
    <property type="entry name" value="Vaccinia Virus protein VP39"/>
    <property type="match status" value="1"/>
</dbReference>
<evidence type="ECO:0000256" key="1">
    <source>
        <dbReference type="ARBA" id="ARBA00004123"/>
    </source>
</evidence>
<feature type="compositionally biased region" description="Low complexity" evidence="10">
    <location>
        <begin position="23"/>
        <end position="40"/>
    </location>
</feature>
<accession>A0A2T3AH89</accession>
<dbReference type="InterPro" id="IPR019410">
    <property type="entry name" value="Methyltransf_16"/>
</dbReference>
<comment type="subcellular location">
    <subcellularLocation>
        <location evidence="2">Cytoplasm</location>
    </subcellularLocation>
    <subcellularLocation>
        <location evidence="1">Nucleus</location>
    </subcellularLocation>
</comment>
<keyword evidence="7" id="KW-0949">S-adenosyl-L-methionine</keyword>
<dbReference type="FunCoup" id="A0A2T3AH89">
    <property type="interactions" value="1527"/>
</dbReference>
<keyword evidence="5" id="KW-0489">Methyltransferase</keyword>
<gene>
    <name evidence="11" type="ORF">BD289DRAFT_458936</name>
</gene>
<dbReference type="EC" id="2.1.1.85" evidence="3"/>
<protein>
    <recommendedName>
        <fullName evidence="3">protein-histidine N-methyltransferase</fullName>
        <ecNumber evidence="3">2.1.1.85</ecNumber>
    </recommendedName>
</protein>
<keyword evidence="4" id="KW-0963">Cytoplasm</keyword>
<dbReference type="OrthoDB" id="1723750at2759"/>
<evidence type="ECO:0000256" key="3">
    <source>
        <dbReference type="ARBA" id="ARBA00012533"/>
    </source>
</evidence>
<dbReference type="InParanoid" id="A0A2T3AH89"/>
<keyword evidence="12" id="KW-1185">Reference proteome</keyword>
<sequence>MSFSFSFSGDDIEAETASPPHNSLPTAVASPPSSAASAFPVQGKPQLPPVHHDLNELLATLPSKIAYSILDVDLDGSSTVQIPRRELWDVRVQLMAEDDGHSQGEEIESGLGSHDVKTGIYEGGFKSWESSVDLVKVLAAENVPRSTSKGPVRFIELGCGTALPSLALFQWTAEDRAQGQAGSSQLNTLSLTLADYNPSVLRLVTLPNFLLAWALHQQSHDAALQDALSSIEGELEINEQIVESFKAYLLASKIELNFVSGGWCPEFVNLIYSSFPTTVDSAIPGHTLIIGAETIYSPFALSSFTTTLLDILQRERDSHPMWRAVAIVAAKRLYFGVGGSLDDFVAKIRDLGAAVGMLREETEGVRRGVVQCSLS</sequence>
<dbReference type="STRING" id="2025994.A0A2T3AH89"/>
<evidence type="ECO:0000313" key="12">
    <source>
        <dbReference type="Proteomes" id="UP000241462"/>
    </source>
</evidence>
<evidence type="ECO:0000256" key="9">
    <source>
        <dbReference type="ARBA" id="ARBA00038126"/>
    </source>
</evidence>
<evidence type="ECO:0000256" key="5">
    <source>
        <dbReference type="ARBA" id="ARBA00022603"/>
    </source>
</evidence>
<dbReference type="PANTHER" id="PTHR14614">
    <property type="entry name" value="HEPATOCELLULAR CARCINOMA-ASSOCIATED ANTIGEN"/>
    <property type="match status" value="1"/>
</dbReference>
<dbReference type="GO" id="GO:0032259">
    <property type="term" value="P:methylation"/>
    <property type="evidence" value="ECO:0007669"/>
    <property type="project" value="UniProtKB-KW"/>
</dbReference>
<reference evidence="11 12" key="1">
    <citation type="journal article" date="2018" name="Mycol. Prog.">
        <title>Coniella lustricola, a new species from submerged detritus.</title>
        <authorList>
            <person name="Raudabaugh D.B."/>
            <person name="Iturriaga T."/>
            <person name="Carver A."/>
            <person name="Mondo S."/>
            <person name="Pangilinan J."/>
            <person name="Lipzen A."/>
            <person name="He G."/>
            <person name="Amirebrahimi M."/>
            <person name="Grigoriev I.V."/>
            <person name="Miller A.N."/>
        </authorList>
    </citation>
    <scope>NUCLEOTIDE SEQUENCE [LARGE SCALE GENOMIC DNA]</scope>
    <source>
        <strain evidence="11 12">B22-T-1</strain>
    </source>
</reference>
<dbReference type="GO" id="GO:0018064">
    <property type="term" value="F:protein-L-histidine N-tele-methyltransferase activity"/>
    <property type="evidence" value="ECO:0007669"/>
    <property type="project" value="UniProtKB-EC"/>
</dbReference>
<dbReference type="AlphaFoldDB" id="A0A2T3AH89"/>
<comment type="similarity">
    <text evidence="9">Belongs to the methyltransferase superfamily. METTL18 family.</text>
</comment>
<dbReference type="InterPro" id="IPR029063">
    <property type="entry name" value="SAM-dependent_MTases_sf"/>
</dbReference>
<evidence type="ECO:0000256" key="4">
    <source>
        <dbReference type="ARBA" id="ARBA00022490"/>
    </source>
</evidence>
<feature type="region of interest" description="Disordered" evidence="10">
    <location>
        <begin position="1"/>
        <end position="42"/>
    </location>
</feature>